<proteinExistence type="predicted"/>
<comment type="caution">
    <text evidence="1">The sequence shown here is derived from an EMBL/GenBank/DDBJ whole genome shotgun (WGS) entry which is preliminary data.</text>
</comment>
<protein>
    <submittedName>
        <fullName evidence="1">Uncharacterized protein</fullName>
    </submittedName>
</protein>
<reference evidence="1" key="1">
    <citation type="submission" date="2022-10" db="EMBL/GenBank/DDBJ databases">
        <title>Genome Sequence of Xylaria curta.</title>
        <authorList>
            <person name="Buettner E."/>
        </authorList>
    </citation>
    <scope>NUCLEOTIDE SEQUENCE</scope>
    <source>
        <strain evidence="1">Babe10</strain>
    </source>
</reference>
<evidence type="ECO:0000313" key="2">
    <source>
        <dbReference type="Proteomes" id="UP001143856"/>
    </source>
</evidence>
<gene>
    <name evidence="1" type="ORF">NUW58_g600</name>
</gene>
<name>A0ACC1PNS4_9PEZI</name>
<accession>A0ACC1PNS4</accession>
<dbReference type="EMBL" id="JAPDGR010000052">
    <property type="protein sequence ID" value="KAJ2997615.1"/>
    <property type="molecule type" value="Genomic_DNA"/>
</dbReference>
<dbReference type="Proteomes" id="UP001143856">
    <property type="component" value="Unassembled WGS sequence"/>
</dbReference>
<organism evidence="1 2">
    <name type="scientific">Xylaria curta</name>
    <dbReference type="NCBI Taxonomy" id="42375"/>
    <lineage>
        <taxon>Eukaryota</taxon>
        <taxon>Fungi</taxon>
        <taxon>Dikarya</taxon>
        <taxon>Ascomycota</taxon>
        <taxon>Pezizomycotina</taxon>
        <taxon>Sordariomycetes</taxon>
        <taxon>Xylariomycetidae</taxon>
        <taxon>Xylariales</taxon>
        <taxon>Xylariaceae</taxon>
        <taxon>Xylaria</taxon>
    </lineage>
</organism>
<keyword evidence="2" id="KW-1185">Reference proteome</keyword>
<evidence type="ECO:0000313" key="1">
    <source>
        <dbReference type="EMBL" id="KAJ2997615.1"/>
    </source>
</evidence>
<sequence>MAVLSRTLLLASAVAGLASAQTIQVDGGGSADETTVPVAAEQVGNELILTDEILAQLASQELANVSLFEFPEHVEETENDKRSIFTGCKTYPGDLLWPLKPVWKIFDLLTGSALIKTVPIGAACYKNSEHYDAAKCAEILANWNESPTQ</sequence>